<keyword evidence="2" id="KW-0813">Transport</keyword>
<evidence type="ECO:0000256" key="2">
    <source>
        <dbReference type="ARBA" id="ARBA00022448"/>
    </source>
</evidence>
<reference evidence="4" key="1">
    <citation type="submission" date="2021-03" db="EMBL/GenBank/DDBJ databases">
        <authorList>
            <person name="Li Z."/>
            <person name="Yang C."/>
        </authorList>
    </citation>
    <scope>NUCLEOTIDE SEQUENCE</scope>
    <source>
        <strain evidence="4">Dzin_1.0</strain>
        <tissue evidence="4">Leaf</tissue>
    </source>
</reference>
<name>A0A9D5CLV1_9LILI</name>
<dbReference type="Pfam" id="PF00394">
    <property type="entry name" value="Cu-oxidase"/>
    <property type="match status" value="1"/>
</dbReference>
<dbReference type="AlphaFoldDB" id="A0A9D5CLV1"/>
<evidence type="ECO:0000313" key="5">
    <source>
        <dbReference type="Proteomes" id="UP001085076"/>
    </source>
</evidence>
<evidence type="ECO:0000259" key="3">
    <source>
        <dbReference type="Pfam" id="PF00394"/>
    </source>
</evidence>
<comment type="caution">
    <text evidence="4">The sequence shown here is derived from an EMBL/GenBank/DDBJ whole genome shotgun (WGS) entry which is preliminary data.</text>
</comment>
<dbReference type="InterPro" id="IPR045262">
    <property type="entry name" value="STP/PLT_plant"/>
</dbReference>
<dbReference type="InterPro" id="IPR001117">
    <property type="entry name" value="Cu-oxidase_2nd"/>
</dbReference>
<dbReference type="SUPFAM" id="SSF49503">
    <property type="entry name" value="Cupredoxins"/>
    <property type="match status" value="1"/>
</dbReference>
<dbReference type="GO" id="GO:0016020">
    <property type="term" value="C:membrane"/>
    <property type="evidence" value="ECO:0007669"/>
    <property type="project" value="UniProtKB-SubCell"/>
</dbReference>
<proteinExistence type="inferred from homology"/>
<dbReference type="GO" id="GO:0015144">
    <property type="term" value="F:carbohydrate transmembrane transporter activity"/>
    <property type="evidence" value="ECO:0007669"/>
    <property type="project" value="InterPro"/>
</dbReference>
<sequence>MGFKNNPSMVSSVITGLVNVFSTVVSDVLVDKVGRKPLLLQACVQMLISQGTIGRILGFKLHDNTYALEVEMEKTYLLRIVNAALNDDIFFAIAGHNMIVTLSCPVSLHTPQFPANEPLTVHRRFFYT</sequence>
<comment type="similarity">
    <text evidence="1">Belongs to the major facilitator superfamily. Sugar transporter (TC 2.A.1.1) family.</text>
</comment>
<keyword evidence="5" id="KW-1185">Reference proteome</keyword>
<dbReference type="OrthoDB" id="1734758at2759"/>
<gene>
    <name evidence="4" type="ORF">J5N97_017169</name>
</gene>
<organism evidence="4 5">
    <name type="scientific">Dioscorea zingiberensis</name>
    <dbReference type="NCBI Taxonomy" id="325984"/>
    <lineage>
        <taxon>Eukaryota</taxon>
        <taxon>Viridiplantae</taxon>
        <taxon>Streptophyta</taxon>
        <taxon>Embryophyta</taxon>
        <taxon>Tracheophyta</taxon>
        <taxon>Spermatophyta</taxon>
        <taxon>Magnoliopsida</taxon>
        <taxon>Liliopsida</taxon>
        <taxon>Dioscoreales</taxon>
        <taxon>Dioscoreaceae</taxon>
        <taxon>Dioscorea</taxon>
    </lineage>
</organism>
<accession>A0A9D5CLV1</accession>
<dbReference type="InterPro" id="IPR036259">
    <property type="entry name" value="MFS_trans_sf"/>
</dbReference>
<dbReference type="PANTHER" id="PTHR23500:SF371">
    <property type="entry name" value="OS07G0206600 PROTEIN"/>
    <property type="match status" value="1"/>
</dbReference>
<dbReference type="EMBL" id="JAGGNH010000004">
    <property type="protein sequence ID" value="KAJ0975204.1"/>
    <property type="molecule type" value="Genomic_DNA"/>
</dbReference>
<dbReference type="Proteomes" id="UP001085076">
    <property type="component" value="Miscellaneous, Linkage group lg04"/>
</dbReference>
<protein>
    <recommendedName>
        <fullName evidence="3">Plastocyanin-like domain-containing protein</fullName>
    </recommendedName>
</protein>
<reference evidence="4" key="2">
    <citation type="journal article" date="2022" name="Hortic Res">
        <title>The genome of Dioscorea zingiberensis sheds light on the biosynthesis, origin and evolution of the medicinally important diosgenin saponins.</title>
        <authorList>
            <person name="Li Y."/>
            <person name="Tan C."/>
            <person name="Li Z."/>
            <person name="Guo J."/>
            <person name="Li S."/>
            <person name="Chen X."/>
            <person name="Wang C."/>
            <person name="Dai X."/>
            <person name="Yang H."/>
            <person name="Song W."/>
            <person name="Hou L."/>
            <person name="Xu J."/>
            <person name="Tong Z."/>
            <person name="Xu A."/>
            <person name="Yuan X."/>
            <person name="Wang W."/>
            <person name="Yang Q."/>
            <person name="Chen L."/>
            <person name="Sun Z."/>
            <person name="Wang K."/>
            <person name="Pan B."/>
            <person name="Chen J."/>
            <person name="Bao Y."/>
            <person name="Liu F."/>
            <person name="Qi X."/>
            <person name="Gang D.R."/>
            <person name="Wen J."/>
            <person name="Li J."/>
        </authorList>
    </citation>
    <scope>NUCLEOTIDE SEQUENCE</scope>
    <source>
        <strain evidence="4">Dzin_1.0</strain>
    </source>
</reference>
<dbReference type="InterPro" id="IPR008972">
    <property type="entry name" value="Cupredoxin"/>
</dbReference>
<feature type="domain" description="Plastocyanin-like" evidence="3">
    <location>
        <begin position="64"/>
        <end position="100"/>
    </location>
</feature>
<dbReference type="PANTHER" id="PTHR23500">
    <property type="entry name" value="SOLUTE CARRIER FAMILY 2, FACILITATED GLUCOSE TRANSPORTER"/>
    <property type="match status" value="1"/>
</dbReference>
<evidence type="ECO:0000313" key="4">
    <source>
        <dbReference type="EMBL" id="KAJ0975204.1"/>
    </source>
</evidence>
<dbReference type="Gene3D" id="1.20.1250.20">
    <property type="entry name" value="MFS general substrate transporter like domains"/>
    <property type="match status" value="1"/>
</dbReference>
<evidence type="ECO:0000256" key="1">
    <source>
        <dbReference type="ARBA" id="ARBA00010992"/>
    </source>
</evidence>